<feature type="transmembrane region" description="Helical" evidence="7">
    <location>
        <begin position="366"/>
        <end position="386"/>
    </location>
</feature>
<accession>A0A0J9XBV0</accession>
<comment type="similarity">
    <text evidence="2 7">Belongs to the nonaspanin (TM9SF) (TC 9.A.2) family.</text>
</comment>
<dbReference type="Proteomes" id="UP000242525">
    <property type="component" value="Unassembled WGS sequence"/>
</dbReference>
<dbReference type="GO" id="GO:0007034">
    <property type="term" value="P:vacuolar transport"/>
    <property type="evidence" value="ECO:0007669"/>
    <property type="project" value="TreeGrafter"/>
</dbReference>
<proteinExistence type="inferred from homology"/>
<protein>
    <recommendedName>
        <fullName evidence="7">Transmembrane 9 superfamily member</fullName>
    </recommendedName>
</protein>
<dbReference type="GO" id="GO:0072657">
    <property type="term" value="P:protein localization to membrane"/>
    <property type="evidence" value="ECO:0007669"/>
    <property type="project" value="TreeGrafter"/>
</dbReference>
<evidence type="ECO:0000256" key="2">
    <source>
        <dbReference type="ARBA" id="ARBA00005227"/>
    </source>
</evidence>
<gene>
    <name evidence="8" type="ORF">BN980_GECA08s02672g</name>
</gene>
<organism evidence="8 9">
    <name type="scientific">Geotrichum candidum</name>
    <name type="common">Oospora lactis</name>
    <name type="synonym">Dipodascus geotrichum</name>
    <dbReference type="NCBI Taxonomy" id="1173061"/>
    <lineage>
        <taxon>Eukaryota</taxon>
        <taxon>Fungi</taxon>
        <taxon>Dikarya</taxon>
        <taxon>Ascomycota</taxon>
        <taxon>Saccharomycotina</taxon>
        <taxon>Dipodascomycetes</taxon>
        <taxon>Dipodascales</taxon>
        <taxon>Dipodascaceae</taxon>
        <taxon>Geotrichum</taxon>
    </lineage>
</organism>
<feature type="transmembrane region" description="Helical" evidence="7">
    <location>
        <begin position="519"/>
        <end position="545"/>
    </location>
</feature>
<reference evidence="8" key="1">
    <citation type="submission" date="2014-03" db="EMBL/GenBank/DDBJ databases">
        <authorList>
            <person name="Casaregola S."/>
        </authorList>
    </citation>
    <scope>NUCLEOTIDE SEQUENCE [LARGE SCALE GENOMIC DNA]</scope>
    <source>
        <strain evidence="8">CLIB 918</strain>
    </source>
</reference>
<evidence type="ECO:0000256" key="5">
    <source>
        <dbReference type="ARBA" id="ARBA00022989"/>
    </source>
</evidence>
<dbReference type="STRING" id="1173061.A0A0J9XBV0"/>
<feature type="transmembrane region" description="Helical" evidence="7">
    <location>
        <begin position="265"/>
        <end position="287"/>
    </location>
</feature>
<keyword evidence="3 7" id="KW-0812">Transmembrane</keyword>
<feature type="transmembrane region" description="Helical" evidence="7">
    <location>
        <begin position="482"/>
        <end position="507"/>
    </location>
</feature>
<feature type="transmembrane region" description="Helical" evidence="7">
    <location>
        <begin position="398"/>
        <end position="422"/>
    </location>
</feature>
<dbReference type="InterPro" id="IPR004240">
    <property type="entry name" value="EMP70"/>
</dbReference>
<keyword evidence="9" id="KW-1185">Reference proteome</keyword>
<dbReference type="GO" id="GO:0000329">
    <property type="term" value="C:fungal-type vacuole membrane"/>
    <property type="evidence" value="ECO:0007669"/>
    <property type="project" value="TreeGrafter"/>
</dbReference>
<keyword evidence="6 7" id="KW-0472">Membrane</keyword>
<evidence type="ECO:0000256" key="7">
    <source>
        <dbReference type="RuleBase" id="RU363079"/>
    </source>
</evidence>
<evidence type="ECO:0000256" key="4">
    <source>
        <dbReference type="ARBA" id="ARBA00022729"/>
    </source>
</evidence>
<keyword evidence="4 7" id="KW-0732">Signal</keyword>
<dbReference type="PANTHER" id="PTHR10766:SF111">
    <property type="entry name" value="TRANSMEMBRANE 9 SUPERFAMILY MEMBER 2"/>
    <property type="match status" value="1"/>
</dbReference>
<evidence type="ECO:0000256" key="6">
    <source>
        <dbReference type="ARBA" id="ARBA00023136"/>
    </source>
</evidence>
<comment type="subcellular location">
    <subcellularLocation>
        <location evidence="1">Membrane</location>
        <topology evidence="1">Multi-pass membrane protein</topology>
    </subcellularLocation>
</comment>
<sequence length="627" mass="70897">MLYLWSAIVLLAGFFNVANAFYLPGVAPTDYEPEQKVPLLVNTLTPVYDSAARKLQSVISYDYYHQSFHFCKPKDGPKKQSESLGSILFGDRIYDSPFELFMLKNESCKSLCSSSYDSRSALFVNRRIRLDYDMNWLVDGLPAASQVYQDGEDGQQFYSAGFSLGGTNDEGTPFLNNHYDITIEYHKTRLGKYRVVGVIVDPDSRNNQLDKDGHAKCDAKEPVSLKIDGTTDVLFTYSVNWVPSDTVWATRWDKYLHVYDPSIHWFSLINSIIIVIFLTGVVSAILIRTLRKDIARYNEIDLSEDIQEDSGWKLVHGDVFRSPSNRMLLSVFLGSGVQLFVMTAVTLTFALLGFLSPSNRGSLTTIMIVFYTFFGFIGGYVSTSFYKTFGGESFKLNAVLTPTLVPGIIFVVFFILNFFLVFSRSSGAVPFGTMFAIVAIWFIISLPLSGLGSFLAFKRAGWSYPVRTNQIPRQIPTQPKSLRLVTSIVLAGILPFGAISVEVYYIYNSLWFHKIYYMFGFLFLCFGVMLLTTATVTILLTYFLLCSENYHWQWRSFFAAGAASFYVFLYALIYLASKFSLGSFTSYVLYFGYSLLMAFVLFVLTGSIGFISTFFFTRKIYGSIKVD</sequence>
<feature type="transmembrane region" description="Helical" evidence="7">
    <location>
        <begin position="434"/>
        <end position="457"/>
    </location>
</feature>
<evidence type="ECO:0000313" key="8">
    <source>
        <dbReference type="EMBL" id="CDO54659.1"/>
    </source>
</evidence>
<feature type="transmembrane region" description="Helical" evidence="7">
    <location>
        <begin position="331"/>
        <end position="354"/>
    </location>
</feature>
<keyword evidence="5 7" id="KW-1133">Transmembrane helix</keyword>
<name>A0A0J9XBV0_GEOCN</name>
<dbReference type="GO" id="GO:0005768">
    <property type="term" value="C:endosome"/>
    <property type="evidence" value="ECO:0007669"/>
    <property type="project" value="TreeGrafter"/>
</dbReference>
<feature type="transmembrane region" description="Helical" evidence="7">
    <location>
        <begin position="588"/>
        <end position="616"/>
    </location>
</feature>
<evidence type="ECO:0000313" key="9">
    <source>
        <dbReference type="Proteomes" id="UP000242525"/>
    </source>
</evidence>
<comment type="caution">
    <text evidence="8">The sequence shown here is derived from an EMBL/GenBank/DDBJ whole genome shotgun (WGS) entry which is preliminary data.</text>
</comment>
<dbReference type="Pfam" id="PF02990">
    <property type="entry name" value="EMP70"/>
    <property type="match status" value="1"/>
</dbReference>
<dbReference type="EMBL" id="CCBN010000008">
    <property type="protein sequence ID" value="CDO54659.1"/>
    <property type="molecule type" value="Genomic_DNA"/>
</dbReference>
<dbReference type="OrthoDB" id="1666796at2759"/>
<dbReference type="PANTHER" id="PTHR10766">
    <property type="entry name" value="TRANSMEMBRANE 9 SUPERFAMILY PROTEIN"/>
    <property type="match status" value="1"/>
</dbReference>
<feature type="signal peptide" evidence="7">
    <location>
        <begin position="1"/>
        <end position="20"/>
    </location>
</feature>
<feature type="chain" id="PRO_5007355188" description="Transmembrane 9 superfamily member" evidence="7">
    <location>
        <begin position="21"/>
        <end position="627"/>
    </location>
</feature>
<dbReference type="AlphaFoldDB" id="A0A0J9XBV0"/>
<feature type="transmembrane region" description="Helical" evidence="7">
    <location>
        <begin position="557"/>
        <end position="576"/>
    </location>
</feature>
<evidence type="ECO:0000256" key="3">
    <source>
        <dbReference type="ARBA" id="ARBA00022692"/>
    </source>
</evidence>
<evidence type="ECO:0000256" key="1">
    <source>
        <dbReference type="ARBA" id="ARBA00004141"/>
    </source>
</evidence>